<keyword evidence="3" id="KW-0067">ATP-binding</keyword>
<dbReference type="AlphaFoldDB" id="A0A7G2JXT8"/>
<protein>
    <recommendedName>
        <fullName evidence="4">Helicase ATP-binding domain-containing protein</fullName>
    </recommendedName>
</protein>
<feature type="domain" description="Helicase ATP-binding" evidence="4">
    <location>
        <begin position="1"/>
        <end position="80"/>
    </location>
</feature>
<evidence type="ECO:0000256" key="3">
    <source>
        <dbReference type="ARBA" id="ARBA00022840"/>
    </source>
</evidence>
<feature type="non-terminal residue" evidence="5">
    <location>
        <position position="130"/>
    </location>
</feature>
<dbReference type="Gene3D" id="3.40.50.300">
    <property type="entry name" value="P-loop containing nucleotide triphosphate hydrolases"/>
    <property type="match status" value="1"/>
</dbReference>
<proteinExistence type="predicted"/>
<dbReference type="GO" id="GO:0005524">
    <property type="term" value="F:ATP binding"/>
    <property type="evidence" value="ECO:0007669"/>
    <property type="project" value="UniProtKB-KW"/>
</dbReference>
<dbReference type="InterPro" id="IPR027417">
    <property type="entry name" value="P-loop_NTPase"/>
</dbReference>
<reference evidence="5" key="1">
    <citation type="journal article" date="2010" name="Genomics">
        <title>Tracing phylogenomic events leading to diversity of Haemophilus influenzae and the emergence of Brazilian Purpuric Fever (BPF)-associated clones.</title>
        <authorList>
            <person name="Papazisi L."/>
            <person name="Ratnayake S."/>
            <person name="Remortel B.G."/>
            <person name="Bock G.R."/>
            <person name="Liang W."/>
            <person name="Saeed A.I."/>
            <person name="Liu J."/>
            <person name="Fleischmann R.D."/>
            <person name="Kilian M."/>
            <person name="Peterson S.N."/>
        </authorList>
    </citation>
    <scope>NUCLEOTIDE SEQUENCE [LARGE SCALE GENOMIC DNA]</scope>
    <source>
        <strain evidence="5">HK1212</strain>
    </source>
</reference>
<comment type="caution">
    <text evidence="5">The sequence shown here is derived from an EMBL/GenBank/DDBJ whole genome shotgun (WGS) entry which is preliminary data.</text>
</comment>
<evidence type="ECO:0000256" key="1">
    <source>
        <dbReference type="ARBA" id="ARBA00022741"/>
    </source>
</evidence>
<dbReference type="InterPro" id="IPR014013">
    <property type="entry name" value="Helic_SF1/SF2_ATP-bd_DinG/Rad3"/>
</dbReference>
<sequence>MVVVNHHLFFADMAVKESGFGELIPNAEVIIFDEAHQLPDIASQYFGQSLTSRQLFDLCKDINIVYRTELKDMPQLGTTSDTLLKVVQDFRLLLGNGSNVRGNWRELYTQSAVKKSFELLQEKIDFLSEV</sequence>
<dbReference type="GO" id="GO:0016787">
    <property type="term" value="F:hydrolase activity"/>
    <property type="evidence" value="ECO:0007669"/>
    <property type="project" value="UniProtKB-KW"/>
</dbReference>
<organism evidence="5">
    <name type="scientific">Haemophilus influenzae HK1212</name>
    <dbReference type="NCBI Taxonomy" id="456482"/>
    <lineage>
        <taxon>Bacteria</taxon>
        <taxon>Pseudomonadati</taxon>
        <taxon>Pseudomonadota</taxon>
        <taxon>Gammaproteobacteria</taxon>
        <taxon>Pasteurellales</taxon>
        <taxon>Pasteurellaceae</taxon>
        <taxon>Haemophilus</taxon>
    </lineage>
</organism>
<gene>
    <name evidence="5" type="primary">dinG</name>
    <name evidence="5" type="ORF">HAINFHK1212_0462</name>
</gene>
<name>A0A7G2JXT8_HAEIF</name>
<dbReference type="PROSITE" id="PS51193">
    <property type="entry name" value="HELICASE_ATP_BIND_2"/>
    <property type="match status" value="1"/>
</dbReference>
<accession>A0A7G2JXT8</accession>
<evidence type="ECO:0000259" key="4">
    <source>
        <dbReference type="PROSITE" id="PS51193"/>
    </source>
</evidence>
<dbReference type="EMBL" id="ABFC01000917">
    <property type="protein sequence ID" value="EFA28136.1"/>
    <property type="molecule type" value="Genomic_DNA"/>
</dbReference>
<keyword evidence="1" id="KW-0547">Nucleotide-binding</keyword>
<evidence type="ECO:0000313" key="5">
    <source>
        <dbReference type="EMBL" id="EFA28136.1"/>
    </source>
</evidence>
<evidence type="ECO:0000256" key="2">
    <source>
        <dbReference type="ARBA" id="ARBA00022801"/>
    </source>
</evidence>
<keyword evidence="2" id="KW-0378">Hydrolase</keyword>